<organism evidence="8 9">
    <name type="scientific">Saccharomycopsis crataegensis</name>
    <dbReference type="NCBI Taxonomy" id="43959"/>
    <lineage>
        <taxon>Eukaryota</taxon>
        <taxon>Fungi</taxon>
        <taxon>Dikarya</taxon>
        <taxon>Ascomycota</taxon>
        <taxon>Saccharomycotina</taxon>
        <taxon>Saccharomycetes</taxon>
        <taxon>Saccharomycopsidaceae</taxon>
        <taxon>Saccharomycopsis</taxon>
    </lineage>
</organism>
<dbReference type="Gene3D" id="3.40.50.1780">
    <property type="match status" value="1"/>
</dbReference>
<evidence type="ECO:0000313" key="8">
    <source>
        <dbReference type="EMBL" id="GMM33411.1"/>
    </source>
</evidence>
<accession>A0AAV5QFA4</accession>
<dbReference type="SUPFAM" id="SSF53920">
    <property type="entry name" value="Fe-only hydrogenase"/>
    <property type="match status" value="1"/>
</dbReference>
<sequence>MSALLSSDDLNDFIKPSVACIKPVEGPDLQSTSSIQISGDDSNPLEVFTDGTSKSLEPAQISLSDCLACSGCITSAEEILVAQHSHKELLNAIKNKHDTKFVASISHQSRASLALAYNVSIEVMDIILIDLFSTKFGFQYIVGTELGRLISLQQSIEEIDNYKSQKNNNNNNNNNHGGPLMSSVCPGWVLYVEKTHPEIIPNLSIVKSPQQITGCLLKHSASQSLGVPIDKVYHVSIMPCFDKKLEAARPENDGNSNNNNVNDVDCVITAKELVQLMNDENLSFENYVNEITSNPELPKLLQTIDIIRKKYSPELFKFGVESWYSNLGSASGGYAHNYINYLQKKHCSKSTEVVTINGRNEDIYEIRLVDTDSKELYGSVAIVNGFRNIQNLIRKVGELNGGKKPIRKKGGLLARRRAKLAGAAATVPAKTVVKEIADGLNCDYVEVMACPGGCINGGGQISAPGDNNVGTANAAKLWQQQSIVKYQSIVTIQDVLDDSLTTGVQHYMKDFGGYFGVSMSRITEAHFQKVQSTNVDNSAIALTSTW</sequence>
<evidence type="ECO:0000256" key="4">
    <source>
        <dbReference type="ARBA" id="ARBA00022485"/>
    </source>
</evidence>
<dbReference type="InterPro" id="IPR050340">
    <property type="entry name" value="Cytosolic_Fe-S_CAF"/>
</dbReference>
<reference evidence="8 9" key="1">
    <citation type="journal article" date="2023" name="Elife">
        <title>Identification of key yeast species and microbe-microbe interactions impacting larval growth of Drosophila in the wild.</title>
        <authorList>
            <person name="Mure A."/>
            <person name="Sugiura Y."/>
            <person name="Maeda R."/>
            <person name="Honda K."/>
            <person name="Sakurai N."/>
            <person name="Takahashi Y."/>
            <person name="Watada M."/>
            <person name="Katoh T."/>
            <person name="Gotoh A."/>
            <person name="Gotoh Y."/>
            <person name="Taniguchi I."/>
            <person name="Nakamura K."/>
            <person name="Hayashi T."/>
            <person name="Katayama T."/>
            <person name="Uemura T."/>
            <person name="Hattori Y."/>
        </authorList>
    </citation>
    <scope>NUCLEOTIDE SEQUENCE [LARGE SCALE GENOMIC DNA]</scope>
    <source>
        <strain evidence="8 9">SC-9</strain>
    </source>
</reference>
<dbReference type="PANTHER" id="PTHR11615">
    <property type="entry name" value="NITRATE, FORMATE, IRON DEHYDROGENASE"/>
    <property type="match status" value="1"/>
</dbReference>
<evidence type="ECO:0000256" key="1">
    <source>
        <dbReference type="ARBA" id="ARBA00006596"/>
    </source>
</evidence>
<proteinExistence type="inferred from homology"/>
<dbReference type="AlphaFoldDB" id="A0AAV5QFA4"/>
<evidence type="ECO:0000313" key="9">
    <source>
        <dbReference type="Proteomes" id="UP001360560"/>
    </source>
</evidence>
<protein>
    <recommendedName>
        <fullName evidence="2">Cytosolic Fe-S cluster assembly factor NAR1</fullName>
    </recommendedName>
    <alternativeName>
        <fullName evidence="3">Cytosolic Fe-S cluster assembly factor nar1</fullName>
    </alternativeName>
    <alternativeName>
        <fullName evidence="6">Nuclear architecture-related protein 1</fullName>
    </alternativeName>
</protein>
<feature type="domain" description="Iron hydrogenase large subunit C-terminal" evidence="7">
    <location>
        <begin position="100"/>
        <end position="458"/>
    </location>
</feature>
<evidence type="ECO:0000256" key="5">
    <source>
        <dbReference type="ARBA" id="ARBA00023014"/>
    </source>
</evidence>
<name>A0AAV5QFA4_9ASCO</name>
<dbReference type="GeneID" id="90071390"/>
<dbReference type="InterPro" id="IPR004108">
    <property type="entry name" value="Fe_hydrogenase_lsu_C"/>
</dbReference>
<dbReference type="Pfam" id="PF02906">
    <property type="entry name" value="Fe_hyd_lg_C"/>
    <property type="match status" value="1"/>
</dbReference>
<dbReference type="Gene3D" id="3.30.70.20">
    <property type="match status" value="1"/>
</dbReference>
<dbReference type="Proteomes" id="UP001360560">
    <property type="component" value="Unassembled WGS sequence"/>
</dbReference>
<evidence type="ECO:0000256" key="6">
    <source>
        <dbReference type="ARBA" id="ARBA00031269"/>
    </source>
</evidence>
<comment type="similarity">
    <text evidence="1">Belongs to the NARF family.</text>
</comment>
<evidence type="ECO:0000256" key="2">
    <source>
        <dbReference type="ARBA" id="ARBA00015854"/>
    </source>
</evidence>
<dbReference type="Gene3D" id="3.40.950.10">
    <property type="entry name" value="Fe-only Hydrogenase (Larger Subunit), Chain L, domain 3"/>
    <property type="match status" value="1"/>
</dbReference>
<keyword evidence="4" id="KW-0408">Iron</keyword>
<evidence type="ECO:0000259" key="7">
    <source>
        <dbReference type="Pfam" id="PF02906"/>
    </source>
</evidence>
<keyword evidence="5" id="KW-0411">Iron-sulfur</keyword>
<dbReference type="EMBL" id="BTFZ01000001">
    <property type="protein sequence ID" value="GMM33411.1"/>
    <property type="molecule type" value="Genomic_DNA"/>
</dbReference>
<evidence type="ECO:0000256" key="3">
    <source>
        <dbReference type="ARBA" id="ARBA00017073"/>
    </source>
</evidence>
<keyword evidence="9" id="KW-1185">Reference proteome</keyword>
<keyword evidence="4" id="KW-0004">4Fe-4S</keyword>
<keyword evidence="4" id="KW-0479">Metal-binding</keyword>
<gene>
    <name evidence="8" type="ORF">DASC09_007360</name>
</gene>
<dbReference type="RefSeq" id="XP_064850411.1">
    <property type="nucleotide sequence ID" value="XM_064994339.1"/>
</dbReference>
<dbReference type="GO" id="GO:0051539">
    <property type="term" value="F:4 iron, 4 sulfur cluster binding"/>
    <property type="evidence" value="ECO:0007669"/>
    <property type="project" value="UniProtKB-KW"/>
</dbReference>
<dbReference type="InterPro" id="IPR009016">
    <property type="entry name" value="Fe_hydrogenase"/>
</dbReference>
<comment type="caution">
    <text evidence="8">The sequence shown here is derived from an EMBL/GenBank/DDBJ whole genome shotgun (WGS) entry which is preliminary data.</text>
</comment>